<accession>T1BAM2</accession>
<dbReference type="GO" id="GO:0072344">
    <property type="term" value="P:rescue of stalled ribosome"/>
    <property type="evidence" value="ECO:0007669"/>
    <property type="project" value="TreeGrafter"/>
</dbReference>
<feature type="domain" description="NFACT RNA-binding" evidence="1">
    <location>
        <begin position="35"/>
        <end position="146"/>
    </location>
</feature>
<dbReference type="GO" id="GO:1990112">
    <property type="term" value="C:RQC complex"/>
    <property type="evidence" value="ECO:0007669"/>
    <property type="project" value="TreeGrafter"/>
</dbReference>
<dbReference type="EMBL" id="AUZY01007154">
    <property type="protein sequence ID" value="EQD51315.1"/>
    <property type="molecule type" value="Genomic_DNA"/>
</dbReference>
<protein>
    <submittedName>
        <fullName evidence="2">Protein containing DUF814</fullName>
    </submittedName>
</protein>
<gene>
    <name evidence="2" type="ORF">B1B_11057</name>
</gene>
<dbReference type="GO" id="GO:0043023">
    <property type="term" value="F:ribosomal large subunit binding"/>
    <property type="evidence" value="ECO:0007669"/>
    <property type="project" value="TreeGrafter"/>
</dbReference>
<evidence type="ECO:0000313" key="2">
    <source>
        <dbReference type="EMBL" id="EQD51315.1"/>
    </source>
</evidence>
<proteinExistence type="predicted"/>
<dbReference type="AlphaFoldDB" id="T1BAM2"/>
<reference evidence="2" key="1">
    <citation type="submission" date="2013-08" db="EMBL/GenBank/DDBJ databases">
        <authorList>
            <person name="Mendez C."/>
            <person name="Richter M."/>
            <person name="Ferrer M."/>
            <person name="Sanchez J."/>
        </authorList>
    </citation>
    <scope>NUCLEOTIDE SEQUENCE</scope>
</reference>
<dbReference type="PANTHER" id="PTHR15239:SF6">
    <property type="entry name" value="RIBOSOME QUALITY CONTROL COMPLEX SUBUNIT NEMF"/>
    <property type="match status" value="1"/>
</dbReference>
<organism evidence="2">
    <name type="scientific">mine drainage metagenome</name>
    <dbReference type="NCBI Taxonomy" id="410659"/>
    <lineage>
        <taxon>unclassified sequences</taxon>
        <taxon>metagenomes</taxon>
        <taxon>ecological metagenomes</taxon>
    </lineage>
</organism>
<evidence type="ECO:0000259" key="1">
    <source>
        <dbReference type="Pfam" id="PF05670"/>
    </source>
</evidence>
<dbReference type="InterPro" id="IPR051608">
    <property type="entry name" value="RQC_Subunit_NEMF"/>
</dbReference>
<reference evidence="2" key="2">
    <citation type="journal article" date="2014" name="ISME J.">
        <title>Microbial stratification in low pH oxic and suboxic macroscopic growths along an acid mine drainage.</title>
        <authorList>
            <person name="Mendez-Garcia C."/>
            <person name="Mesa V."/>
            <person name="Sprenger R.R."/>
            <person name="Richter M."/>
            <person name="Diez M.S."/>
            <person name="Solano J."/>
            <person name="Bargiela R."/>
            <person name="Golyshina O.V."/>
            <person name="Manteca A."/>
            <person name="Ramos J.L."/>
            <person name="Gallego J.R."/>
            <person name="Llorente I."/>
            <person name="Martins Dos Santos V.A."/>
            <person name="Jensen O.N."/>
            <person name="Pelaez A.I."/>
            <person name="Sanchez J."/>
            <person name="Ferrer M."/>
        </authorList>
    </citation>
    <scope>NUCLEOTIDE SEQUENCE</scope>
</reference>
<comment type="caution">
    <text evidence="2">The sequence shown here is derived from an EMBL/GenBank/DDBJ whole genome shotgun (WGS) entry which is preliminary data.</text>
</comment>
<feature type="non-terminal residue" evidence="2">
    <location>
        <position position="1"/>
    </location>
</feature>
<dbReference type="Pfam" id="PF05670">
    <property type="entry name" value="NFACT-R_1"/>
    <property type="match status" value="1"/>
</dbReference>
<name>T1BAM2_9ZZZZ</name>
<sequence>ETERKLRTPVDRSTDLSAESPVATPKRKLHWFERFRWFISSEGTLVLGGRDAPSNDLVVRRYLKEKDRYVHADVHGAASVIVKWPADQRPPPTDATLREAGQWAVCYSKIWRAGYGAGSAYWVTAEQVSKTPETGEFVARGAWVVRGTKHPLNDLPTELGLGVVTYEGEPRWMAAPPEAFHLTGGLRIRLAPDDERTRNDRERELSRELGISRELLQSLLPAGGFQFRRA</sequence>
<dbReference type="GO" id="GO:0000049">
    <property type="term" value="F:tRNA binding"/>
    <property type="evidence" value="ECO:0007669"/>
    <property type="project" value="TreeGrafter"/>
</dbReference>
<dbReference type="PANTHER" id="PTHR15239">
    <property type="entry name" value="NUCLEAR EXPORT MEDIATOR FACTOR NEMF"/>
    <property type="match status" value="1"/>
</dbReference>
<dbReference type="InterPro" id="IPR008532">
    <property type="entry name" value="NFACT_RNA-bd"/>
</dbReference>